<organism evidence="1 2">
    <name type="scientific">Vibrio scophthalmi LMG 19158</name>
    <dbReference type="NCBI Taxonomy" id="870967"/>
    <lineage>
        <taxon>Bacteria</taxon>
        <taxon>Pseudomonadati</taxon>
        <taxon>Pseudomonadota</taxon>
        <taxon>Gammaproteobacteria</taxon>
        <taxon>Vibrionales</taxon>
        <taxon>Vibrionaceae</taxon>
        <taxon>Vibrio</taxon>
    </lineage>
</organism>
<dbReference type="Proteomes" id="UP000004349">
    <property type="component" value="Unassembled WGS sequence"/>
</dbReference>
<reference evidence="1 2" key="1">
    <citation type="journal article" date="2012" name="Int. J. Syst. Evol. Microbiol.">
        <title>Vibrio caribbeanicus sp. nov., isolated from the marine sponge Scleritoderma cyanea.</title>
        <authorList>
            <person name="Hoffmann M."/>
            <person name="Monday S.R."/>
            <person name="Allard M.W."/>
            <person name="Strain E.A."/>
            <person name="Whittaker P."/>
            <person name="Naum M."/>
            <person name="McCarthy P.J."/>
            <person name="Lopez J.V."/>
            <person name="Fischer M."/>
            <person name="Brown E.W."/>
        </authorList>
    </citation>
    <scope>NUCLEOTIDE SEQUENCE [LARGE SCALE GENOMIC DNA]</scope>
    <source>
        <strain evidence="1 2">LMG 19158</strain>
    </source>
</reference>
<evidence type="ECO:0000313" key="2">
    <source>
        <dbReference type="Proteomes" id="UP000004349"/>
    </source>
</evidence>
<accession>F9RJW1</accession>
<proteinExistence type="predicted"/>
<evidence type="ECO:0000313" key="1">
    <source>
        <dbReference type="EMBL" id="EGU40293.1"/>
    </source>
</evidence>
<gene>
    <name evidence="1" type="ORF">VIS19158_00840</name>
</gene>
<dbReference type="AlphaFoldDB" id="F9RJW1"/>
<sequence length="37" mass="4359">MPADIGDAVYLANGPLNQYLAWLFTLWLRRFYPLVYP</sequence>
<dbReference type="EMBL" id="AFWE01000051">
    <property type="protein sequence ID" value="EGU40293.1"/>
    <property type="molecule type" value="Genomic_DNA"/>
</dbReference>
<name>F9RJW1_9VIBR</name>
<comment type="caution">
    <text evidence="1">The sequence shown here is derived from an EMBL/GenBank/DDBJ whole genome shotgun (WGS) entry which is preliminary data.</text>
</comment>
<protein>
    <submittedName>
        <fullName evidence="1">Uncharacterized protein</fullName>
    </submittedName>
</protein>
<dbReference type="eggNOG" id="ENOG5031Q6T">
    <property type="taxonomic scope" value="Bacteria"/>
</dbReference>